<keyword evidence="2" id="KW-1185">Reference proteome</keyword>
<name>A0A1H7IJT6_9PROT</name>
<dbReference type="Proteomes" id="UP000198620">
    <property type="component" value="Unassembled WGS sequence"/>
</dbReference>
<reference evidence="1 2" key="1">
    <citation type="submission" date="2016-10" db="EMBL/GenBank/DDBJ databases">
        <authorList>
            <person name="de Groot N.N."/>
        </authorList>
    </citation>
    <scope>NUCLEOTIDE SEQUENCE [LARGE SCALE GENOMIC DNA]</scope>
    <source>
        <strain evidence="1 2">Nv1</strain>
    </source>
</reference>
<evidence type="ECO:0000313" key="2">
    <source>
        <dbReference type="Proteomes" id="UP000198620"/>
    </source>
</evidence>
<organism evidence="1 2">
    <name type="scientific">Nitrosovibrio tenuis</name>
    <dbReference type="NCBI Taxonomy" id="1233"/>
    <lineage>
        <taxon>Bacteria</taxon>
        <taxon>Pseudomonadati</taxon>
        <taxon>Pseudomonadota</taxon>
        <taxon>Betaproteobacteria</taxon>
        <taxon>Nitrosomonadales</taxon>
        <taxon>Nitrosomonadaceae</taxon>
        <taxon>Nitrosovibrio</taxon>
    </lineage>
</organism>
<proteinExistence type="predicted"/>
<sequence>MMAWKTVERYSLGYNVQLKQFYFYYELEGDSTAHQLTLSAGDFLALSDMFRYEGPISFNTEGQYFATRPAPVGDRDESLL</sequence>
<gene>
    <name evidence="1" type="ORF">SAMN05216387_102201</name>
</gene>
<dbReference type="EMBL" id="FOBH01000002">
    <property type="protein sequence ID" value="SEK62761.1"/>
    <property type="molecule type" value="Genomic_DNA"/>
</dbReference>
<dbReference type="RefSeq" id="WP_090827226.1">
    <property type="nucleotide sequence ID" value="NZ_FOBH01000002.1"/>
</dbReference>
<dbReference type="AlphaFoldDB" id="A0A1H7IJT6"/>
<dbReference type="OrthoDB" id="9887886at2"/>
<evidence type="ECO:0000313" key="1">
    <source>
        <dbReference type="EMBL" id="SEK62761.1"/>
    </source>
</evidence>
<protein>
    <submittedName>
        <fullName evidence="1">Uncharacterized protein</fullName>
    </submittedName>
</protein>
<accession>A0A1H7IJT6</accession>